<dbReference type="Pfam" id="PF02811">
    <property type="entry name" value="PHP"/>
    <property type="match status" value="1"/>
</dbReference>
<keyword evidence="5 11" id="KW-0808">Transferase</keyword>
<evidence type="ECO:0000256" key="2">
    <source>
        <dbReference type="ARBA" id="ARBA00012417"/>
    </source>
</evidence>
<dbReference type="STRING" id="28087.Lsai_0135"/>
<dbReference type="PANTHER" id="PTHR32294">
    <property type="entry name" value="DNA POLYMERASE III SUBUNIT ALPHA"/>
    <property type="match status" value="1"/>
</dbReference>
<evidence type="ECO:0000256" key="6">
    <source>
        <dbReference type="ARBA" id="ARBA00022695"/>
    </source>
</evidence>
<organism evidence="11 12">
    <name type="scientific">Legionella sainthelensi</name>
    <dbReference type="NCBI Taxonomy" id="28087"/>
    <lineage>
        <taxon>Bacteria</taxon>
        <taxon>Pseudomonadati</taxon>
        <taxon>Pseudomonadota</taxon>
        <taxon>Gammaproteobacteria</taxon>
        <taxon>Legionellales</taxon>
        <taxon>Legionellaceae</taxon>
        <taxon>Legionella</taxon>
    </lineage>
</organism>
<dbReference type="InterPro" id="IPR003141">
    <property type="entry name" value="Pol/His_phosphatase_N"/>
</dbReference>
<dbReference type="GO" id="GO:0006260">
    <property type="term" value="P:DNA replication"/>
    <property type="evidence" value="ECO:0007669"/>
    <property type="project" value="UniProtKB-KW"/>
</dbReference>
<dbReference type="NCBIfam" id="NF004226">
    <property type="entry name" value="PRK05673.1"/>
    <property type="match status" value="1"/>
</dbReference>
<proteinExistence type="predicted"/>
<dbReference type="RefSeq" id="WP_027271688.1">
    <property type="nucleotide sequence ID" value="NZ_CAAAJE010000021.1"/>
</dbReference>
<comment type="caution">
    <text evidence="11">The sequence shown here is derived from an EMBL/GenBank/DDBJ whole genome shotgun (WGS) entry which is preliminary data.</text>
</comment>
<dbReference type="CDD" id="cd07433">
    <property type="entry name" value="PHP_PolIIIA_DnaE1"/>
    <property type="match status" value="1"/>
</dbReference>
<dbReference type="InterPro" id="IPR029460">
    <property type="entry name" value="DNAPol_HHH"/>
</dbReference>
<keyword evidence="8" id="KW-0239">DNA-directed DNA polymerase</keyword>
<evidence type="ECO:0000256" key="1">
    <source>
        <dbReference type="ARBA" id="ARBA00004496"/>
    </source>
</evidence>
<dbReference type="GO" id="GO:0003676">
    <property type="term" value="F:nucleic acid binding"/>
    <property type="evidence" value="ECO:0007669"/>
    <property type="project" value="InterPro"/>
</dbReference>
<evidence type="ECO:0000313" key="11">
    <source>
        <dbReference type="EMBL" id="KTD60385.1"/>
    </source>
</evidence>
<dbReference type="PANTHER" id="PTHR32294:SF0">
    <property type="entry name" value="DNA POLYMERASE III SUBUNIT ALPHA"/>
    <property type="match status" value="1"/>
</dbReference>
<name>A0A0W0YU31_9GAMM</name>
<dbReference type="Pfam" id="PF14579">
    <property type="entry name" value="HHH_6"/>
    <property type="match status" value="1"/>
</dbReference>
<dbReference type="EC" id="2.7.7.7" evidence="2"/>
<dbReference type="Proteomes" id="UP000054621">
    <property type="component" value="Unassembled WGS sequence"/>
</dbReference>
<evidence type="ECO:0000256" key="7">
    <source>
        <dbReference type="ARBA" id="ARBA00022705"/>
    </source>
</evidence>
<dbReference type="Pfam" id="PF07733">
    <property type="entry name" value="DNA_pol3_alpha"/>
    <property type="match status" value="1"/>
</dbReference>
<dbReference type="SUPFAM" id="SSF50249">
    <property type="entry name" value="Nucleic acid-binding proteins"/>
    <property type="match status" value="1"/>
</dbReference>
<dbReference type="InterPro" id="IPR016195">
    <property type="entry name" value="Pol/histidinol_Pase-like"/>
</dbReference>
<dbReference type="Pfam" id="PF01336">
    <property type="entry name" value="tRNA_anti-codon"/>
    <property type="match status" value="1"/>
</dbReference>
<protein>
    <recommendedName>
        <fullName evidence="3">DNA polymerase III subunit alpha</fullName>
        <ecNumber evidence="2">2.7.7.7</ecNumber>
    </recommendedName>
</protein>
<evidence type="ECO:0000256" key="3">
    <source>
        <dbReference type="ARBA" id="ARBA00019114"/>
    </source>
</evidence>
<dbReference type="InterPro" id="IPR004365">
    <property type="entry name" value="NA-bd_OB_tRNA"/>
</dbReference>
<keyword evidence="6 11" id="KW-0548">Nucleotidyltransferase</keyword>
<dbReference type="InterPro" id="IPR011708">
    <property type="entry name" value="DNA_pol3_alpha_NTPase_dom"/>
</dbReference>
<dbReference type="GO" id="GO:0005737">
    <property type="term" value="C:cytoplasm"/>
    <property type="evidence" value="ECO:0007669"/>
    <property type="project" value="UniProtKB-SubCell"/>
</dbReference>
<comment type="catalytic activity">
    <reaction evidence="9">
        <text>DNA(n) + a 2'-deoxyribonucleoside 5'-triphosphate = DNA(n+1) + diphosphate</text>
        <dbReference type="Rhea" id="RHEA:22508"/>
        <dbReference type="Rhea" id="RHEA-COMP:17339"/>
        <dbReference type="Rhea" id="RHEA-COMP:17340"/>
        <dbReference type="ChEBI" id="CHEBI:33019"/>
        <dbReference type="ChEBI" id="CHEBI:61560"/>
        <dbReference type="ChEBI" id="CHEBI:173112"/>
        <dbReference type="EC" id="2.7.7.7"/>
    </reaction>
</comment>
<dbReference type="Gene3D" id="1.10.150.870">
    <property type="match status" value="1"/>
</dbReference>
<evidence type="ECO:0000256" key="5">
    <source>
        <dbReference type="ARBA" id="ARBA00022679"/>
    </source>
</evidence>
<dbReference type="Pfam" id="PF20914">
    <property type="entry name" value="DNA_pol_IIIA_C"/>
    <property type="match status" value="1"/>
</dbReference>
<dbReference type="InterPro" id="IPR049821">
    <property type="entry name" value="PolIIIA_DnaE1_PHP"/>
</dbReference>
<dbReference type="Gene3D" id="3.20.20.140">
    <property type="entry name" value="Metal-dependent hydrolases"/>
    <property type="match status" value="1"/>
</dbReference>
<dbReference type="eggNOG" id="COG0587">
    <property type="taxonomic scope" value="Bacteria"/>
</dbReference>
<dbReference type="Gene3D" id="2.40.50.140">
    <property type="entry name" value="Nucleic acid-binding proteins"/>
    <property type="match status" value="1"/>
</dbReference>
<dbReference type="GO" id="GO:0008408">
    <property type="term" value="F:3'-5' exonuclease activity"/>
    <property type="evidence" value="ECO:0007669"/>
    <property type="project" value="InterPro"/>
</dbReference>
<dbReference type="SMART" id="SM00481">
    <property type="entry name" value="POLIIIAc"/>
    <property type="match status" value="1"/>
</dbReference>
<dbReference type="EMBL" id="LNYV01000002">
    <property type="protein sequence ID" value="KTD60385.1"/>
    <property type="molecule type" value="Genomic_DNA"/>
</dbReference>
<dbReference type="Gene3D" id="1.10.10.1600">
    <property type="entry name" value="Bacterial DNA polymerase III alpha subunit, thumb domain"/>
    <property type="match status" value="1"/>
</dbReference>
<accession>A0A0W0YU31</accession>
<gene>
    <name evidence="11" type="primary">dnaE</name>
    <name evidence="11" type="ORF">Lsai_0135</name>
</gene>
<dbReference type="AlphaFoldDB" id="A0A0W0YU31"/>
<dbReference type="GO" id="GO:0003887">
    <property type="term" value="F:DNA-directed DNA polymerase activity"/>
    <property type="evidence" value="ECO:0007669"/>
    <property type="project" value="UniProtKB-KW"/>
</dbReference>
<evidence type="ECO:0000256" key="9">
    <source>
        <dbReference type="ARBA" id="ARBA00049244"/>
    </source>
</evidence>
<evidence type="ECO:0000256" key="8">
    <source>
        <dbReference type="ARBA" id="ARBA00022932"/>
    </source>
</evidence>
<keyword evidence="4" id="KW-0963">Cytoplasm</keyword>
<dbReference type="CDD" id="cd04485">
    <property type="entry name" value="DnaE_OBF"/>
    <property type="match status" value="1"/>
</dbReference>
<dbReference type="SUPFAM" id="SSF89550">
    <property type="entry name" value="PHP domain-like"/>
    <property type="match status" value="1"/>
</dbReference>
<dbReference type="OrthoDB" id="9803237at2"/>
<dbReference type="FunFam" id="1.10.10.1600:FF:000001">
    <property type="entry name" value="DNA polymerase III subunit alpha"/>
    <property type="match status" value="1"/>
</dbReference>
<dbReference type="FunFam" id="1.10.150.870:FF:000001">
    <property type="entry name" value="DNA polymerase III subunit alpha"/>
    <property type="match status" value="1"/>
</dbReference>
<reference evidence="11 12" key="1">
    <citation type="submission" date="2015-11" db="EMBL/GenBank/DDBJ databases">
        <title>Genomic analysis of 38 Legionella species identifies large and diverse effector repertoires.</title>
        <authorList>
            <person name="Burstein D."/>
            <person name="Amaro F."/>
            <person name="Zusman T."/>
            <person name="Lifshitz Z."/>
            <person name="Cohen O."/>
            <person name="Gilbert J.A."/>
            <person name="Pupko T."/>
            <person name="Shuman H.A."/>
            <person name="Segal G."/>
        </authorList>
    </citation>
    <scope>NUCLEOTIDE SEQUENCE [LARGE SCALE GENOMIC DNA]</scope>
    <source>
        <strain evidence="11 12">Mt.St.Helens-4</strain>
    </source>
</reference>
<sequence>MQHRFVHLRVHTEFSLVDGLVRVKPLMKALPSRGMYSVALTDHCNLFAAVKHYKSAIEAGIKPIIGSDLPCHNPEHPDRVFSLILLCLNSEGYKNLTCLISKAYQEGQYQGQPRVQHQWIVDYSAGLIALSGGKFGDIGQALLADDEELAISRALYWQELFSNRFYLEIQRTGRPDEALYNKKLIALANKLKLPLVATNDVRFLDKEDFEAHEARVCIHEGYTLADPRREQKYSAQQYLRSADEMVSLFADLPSALSNTVEISKRCTVKLDLGNNYLPNFPIPDGSTVENYLSHLSKIGLEERLLQLFKNISPEELLLTRQEYDKRLQIELDVINNMGFAGYFLIVADFIQWAKNNGVPVGPGRGSGAGSLVAYALKITDLDPLEYELLFERFLNPERVSMPDFDIDFCMEGRDRVIDYVAEKYGRQSVSQIITFGTMAAKAVVRDVGRVLGHPYGFVDKLAKLIPFELGITLNKALEQEEELKRRYTEEEEVKELIDLALKLEGITRNAGKHAGGVVIAPSQLTDFTAIYCEEGSTQIVSQFDKDDVEAAGLVKFDFLGLRTLTIIDWALATVNKQRSREGLPPIDISQIPTDDPASFDLLKACQTTAVFQLESRGMKELINRLQPDCFEDIIALVALFRPGPLQSGMVDDFIDRKHGRAAVDYPHPDLEPILKPTYGVILYQEQVMQIAQVLANYTLGAADLLRRAMGKKKPEEMAKQREIFTEGATARGVDKKVATHIFDLMEKFAGYGFNKSHSAAYALVAYQTAWLKAHYPAAFMAAVMSSDMDNTDKVVTFIDECAHMKLKVLPPSINHSMHHFTVVDDASIVYGLGAIKGVGESAIDCIIEARDSGGSYPDLFGFCQRLDLRKVNRRVLEALIKSGAFDEWKIERAVLTASLEKALKIAEKEHQNQSSGQFDLFSLLDDGANEQEYLLCKSWSEAQRLEGEREVLGFYLTGHPADQYRREFSDFIVPINQLNPSMHKKAVICAQVVAIRKVVTKRGKKLVILGMDDSTARIDIVIFDEIFESLSSTLATGDMLVVEGDVAHDDYNGGVKMSANSLYDVPTARTKFARCLELRLHAEQQDILPSIQALLKAHTGRCAVQFSYSNGYAKAQLSAAPQWNISPSDELLRLLANLLGENKAIMKY</sequence>
<evidence type="ECO:0000256" key="4">
    <source>
        <dbReference type="ARBA" id="ARBA00022490"/>
    </source>
</evidence>
<dbReference type="InterPro" id="IPR012340">
    <property type="entry name" value="NA-bd_OB-fold"/>
</dbReference>
<evidence type="ECO:0000259" key="10">
    <source>
        <dbReference type="SMART" id="SM00481"/>
    </source>
</evidence>
<dbReference type="PATRIC" id="fig|28087.4.peg.144"/>
<dbReference type="InterPro" id="IPR004805">
    <property type="entry name" value="DnaE2/DnaE/PolC"/>
</dbReference>
<dbReference type="InterPro" id="IPR048472">
    <property type="entry name" value="DNA_pol_IIIA_C"/>
</dbReference>
<dbReference type="Pfam" id="PF17657">
    <property type="entry name" value="DNA_pol3_finger"/>
    <property type="match status" value="1"/>
</dbReference>
<evidence type="ECO:0000313" key="12">
    <source>
        <dbReference type="Proteomes" id="UP000054621"/>
    </source>
</evidence>
<dbReference type="NCBIfam" id="TIGR00594">
    <property type="entry name" value="polc"/>
    <property type="match status" value="1"/>
</dbReference>
<dbReference type="InterPro" id="IPR040982">
    <property type="entry name" value="DNA_pol3_finger"/>
</dbReference>
<comment type="subcellular location">
    <subcellularLocation>
        <location evidence="1">Cytoplasm</location>
    </subcellularLocation>
</comment>
<dbReference type="InterPro" id="IPR041931">
    <property type="entry name" value="DNA_pol3_alpha_thumb_dom"/>
</dbReference>
<keyword evidence="7" id="KW-0235">DNA replication</keyword>
<feature type="domain" description="Polymerase/histidinol phosphatase N-terminal" evidence="10">
    <location>
        <begin position="6"/>
        <end position="73"/>
    </location>
</feature>
<dbReference type="InterPro" id="IPR004013">
    <property type="entry name" value="PHP_dom"/>
</dbReference>